<evidence type="ECO:0000313" key="1">
    <source>
        <dbReference type="EMBL" id="KTD76316.1"/>
    </source>
</evidence>
<name>A0A0W1A4M8_9GAMM</name>
<evidence type="ECO:0000313" key="2">
    <source>
        <dbReference type="Proteomes" id="UP000054729"/>
    </source>
</evidence>
<dbReference type="PATRIC" id="fig|66969.6.peg.2220"/>
<accession>A0A0W1A4M8</accession>
<dbReference type="RefSeq" id="WP_165481850.1">
    <property type="nucleotide sequence ID" value="NZ_CAAAIQ010000020.1"/>
</dbReference>
<gene>
    <name evidence="1" type="ORF">Lwal_2038</name>
</gene>
<sequence>MNNKSLLSPLFKKIDKLLFGIEEINEIEKDPSEFIDCDNEEEFDVQRSVN</sequence>
<proteinExistence type="predicted"/>
<dbReference type="AlphaFoldDB" id="A0A0W1A4M8"/>
<protein>
    <submittedName>
        <fullName evidence="1">Uncharacterized protein</fullName>
    </submittedName>
</protein>
<reference evidence="1 2" key="1">
    <citation type="submission" date="2015-11" db="EMBL/GenBank/DDBJ databases">
        <title>Genomic analysis of 38 Legionella species identifies large and diverse effector repertoires.</title>
        <authorList>
            <person name="Burstein D."/>
            <person name="Amaro F."/>
            <person name="Zusman T."/>
            <person name="Lifshitz Z."/>
            <person name="Cohen O."/>
            <person name="Gilbert J.A."/>
            <person name="Pupko T."/>
            <person name="Shuman H.A."/>
            <person name="Segal G."/>
        </authorList>
    </citation>
    <scope>NUCLEOTIDE SEQUENCE [LARGE SCALE GENOMIC DNA]</scope>
    <source>
        <strain evidence="1 2">ATCC 51914</strain>
    </source>
</reference>
<keyword evidence="2" id="KW-1185">Reference proteome</keyword>
<organism evidence="1 2">
    <name type="scientific">Legionella waltersii</name>
    <dbReference type="NCBI Taxonomy" id="66969"/>
    <lineage>
        <taxon>Bacteria</taxon>
        <taxon>Pseudomonadati</taxon>
        <taxon>Pseudomonadota</taxon>
        <taxon>Gammaproteobacteria</taxon>
        <taxon>Legionellales</taxon>
        <taxon>Legionellaceae</taxon>
        <taxon>Legionella</taxon>
    </lineage>
</organism>
<dbReference type="STRING" id="66969.Lwal_2038"/>
<dbReference type="Proteomes" id="UP000054729">
    <property type="component" value="Unassembled WGS sequence"/>
</dbReference>
<comment type="caution">
    <text evidence="1">The sequence shown here is derived from an EMBL/GenBank/DDBJ whole genome shotgun (WGS) entry which is preliminary data.</text>
</comment>
<dbReference type="EMBL" id="LNZB01000051">
    <property type="protein sequence ID" value="KTD76316.1"/>
    <property type="molecule type" value="Genomic_DNA"/>
</dbReference>